<accession>A0ABT3P1J9</accession>
<dbReference type="Gene3D" id="3.40.50.10610">
    <property type="entry name" value="ABC-type transport auxiliary lipoprotein component"/>
    <property type="match status" value="1"/>
</dbReference>
<comment type="caution">
    <text evidence="4">The sequence shown here is derived from an EMBL/GenBank/DDBJ whole genome shotgun (WGS) entry which is preliminary data.</text>
</comment>
<evidence type="ECO:0000313" key="5">
    <source>
        <dbReference type="Proteomes" id="UP001526430"/>
    </source>
</evidence>
<keyword evidence="1 2" id="KW-0238">DNA-binding</keyword>
<evidence type="ECO:0000313" key="4">
    <source>
        <dbReference type="EMBL" id="MCW8088293.1"/>
    </source>
</evidence>
<dbReference type="InterPro" id="IPR001867">
    <property type="entry name" value="OmpR/PhoB-type_DNA-bd"/>
</dbReference>
<proteinExistence type="predicted"/>
<dbReference type="InterPro" id="IPR036388">
    <property type="entry name" value="WH-like_DNA-bd_sf"/>
</dbReference>
<protein>
    <submittedName>
        <fullName evidence="4">Winged helix-turn-helix domain-containing tetratricopeptide repeat protein</fullName>
    </submittedName>
</protein>
<dbReference type="SMART" id="SM00862">
    <property type="entry name" value="Trans_reg_C"/>
    <property type="match status" value="1"/>
</dbReference>
<dbReference type="SUPFAM" id="SSF46894">
    <property type="entry name" value="C-terminal effector domain of the bipartite response regulators"/>
    <property type="match status" value="1"/>
</dbReference>
<evidence type="ECO:0000256" key="1">
    <source>
        <dbReference type="ARBA" id="ARBA00023125"/>
    </source>
</evidence>
<gene>
    <name evidence="4" type="ORF">OF850_22145</name>
</gene>
<dbReference type="EMBL" id="JAPFQI010000032">
    <property type="protein sequence ID" value="MCW8088293.1"/>
    <property type="molecule type" value="Genomic_DNA"/>
</dbReference>
<dbReference type="SUPFAM" id="SSF48452">
    <property type="entry name" value="TPR-like"/>
    <property type="match status" value="1"/>
</dbReference>
<sequence length="534" mass="58806">MGERKGSVTFHFASFTLDPRRAALIDRSGAEVVLRPKTFDVLWHLLANAGRLVSREELLTAVWPGVFVADDNLTGCVAEIRRALHDDGRLLRTMPRRGYLLDAEVTRDGSPTAQAGSAESPPSLDRQISWEATPRPLPPLVRASLVVLPFSNLSDDPGQEYFVDGMTEELTTALSRVRWFFVIARNSAFTYKGRAVDVRQVGRELGVRYVIEGSVRRSDGHVRITVQMIETETGHHVWADRFDGTMEDIFALQDRVAEAVAAAVEPKLEAAEIGRAYTKPTENLDAYDLYLRALSRAYRFTRKDSDVAMSKLRQAVALDPNFALAKAFSAGHRVIRKAQGWSGPEEWVEGAAWARDALKLEPDDPSVLRLAALAVAYLARDYAAGIAAAERALARNSGSAQVLVSCAWVYIFACQSEKAIGLLERAMRLSPHDHEKVLMFSGTALAHLVAGDWDAAIHWADRSVRYTPSWLSGRRMLVGALMLSGRGADAREAAADLRSVVPPDQSLEDVVPPLRDQQVRDRYIAALRAAGVPG</sequence>
<reference evidence="4 5" key="1">
    <citation type="submission" date="2022-10" db="EMBL/GenBank/DDBJ databases">
        <title>Roseococcus glaciei nov., sp. nov., isolated from glacier.</title>
        <authorList>
            <person name="Liu Q."/>
            <person name="Xin Y.-H."/>
        </authorList>
    </citation>
    <scope>NUCLEOTIDE SEQUENCE [LARGE SCALE GENOMIC DNA]</scope>
    <source>
        <strain evidence="4 5">MDT2-1-1</strain>
    </source>
</reference>
<dbReference type="PROSITE" id="PS51755">
    <property type="entry name" value="OMPR_PHOB"/>
    <property type="match status" value="1"/>
</dbReference>
<dbReference type="InterPro" id="IPR011990">
    <property type="entry name" value="TPR-like_helical_dom_sf"/>
</dbReference>
<name>A0ABT3P1J9_9PROT</name>
<keyword evidence="5" id="KW-1185">Reference proteome</keyword>
<dbReference type="CDD" id="cd00383">
    <property type="entry name" value="trans_reg_C"/>
    <property type="match status" value="1"/>
</dbReference>
<dbReference type="Proteomes" id="UP001526430">
    <property type="component" value="Unassembled WGS sequence"/>
</dbReference>
<feature type="domain" description="OmpR/PhoB-type" evidence="3">
    <location>
        <begin position="7"/>
        <end position="103"/>
    </location>
</feature>
<organism evidence="4 5">
    <name type="scientific">Sabulicella glaciei</name>
    <dbReference type="NCBI Taxonomy" id="2984948"/>
    <lineage>
        <taxon>Bacteria</taxon>
        <taxon>Pseudomonadati</taxon>
        <taxon>Pseudomonadota</taxon>
        <taxon>Alphaproteobacteria</taxon>
        <taxon>Acetobacterales</taxon>
        <taxon>Acetobacteraceae</taxon>
        <taxon>Sabulicella</taxon>
    </lineage>
</organism>
<feature type="DNA-binding region" description="OmpR/PhoB-type" evidence="2">
    <location>
        <begin position="7"/>
        <end position="103"/>
    </location>
</feature>
<dbReference type="Pfam" id="PF00486">
    <property type="entry name" value="Trans_reg_C"/>
    <property type="match status" value="1"/>
</dbReference>
<evidence type="ECO:0000259" key="3">
    <source>
        <dbReference type="PROSITE" id="PS51755"/>
    </source>
</evidence>
<dbReference type="InterPro" id="IPR016032">
    <property type="entry name" value="Sig_transdc_resp-reg_C-effctor"/>
</dbReference>
<dbReference type="RefSeq" id="WP_301592491.1">
    <property type="nucleotide sequence ID" value="NZ_JAPFQI010000032.1"/>
</dbReference>
<evidence type="ECO:0000256" key="2">
    <source>
        <dbReference type="PROSITE-ProRule" id="PRU01091"/>
    </source>
</evidence>
<dbReference type="Gene3D" id="1.25.40.10">
    <property type="entry name" value="Tetratricopeptide repeat domain"/>
    <property type="match status" value="1"/>
</dbReference>
<dbReference type="Gene3D" id="1.10.10.10">
    <property type="entry name" value="Winged helix-like DNA-binding domain superfamily/Winged helix DNA-binding domain"/>
    <property type="match status" value="1"/>
</dbReference>